<dbReference type="InterPro" id="IPR037151">
    <property type="entry name" value="AlkB-like_sf"/>
</dbReference>
<dbReference type="InterPro" id="IPR005123">
    <property type="entry name" value="Oxoglu/Fe-dep_dioxygenase_dom"/>
</dbReference>
<accession>A0A5B8IJ96</accession>
<gene>
    <name evidence="2" type="ORF">8_29</name>
</gene>
<dbReference type="InterPro" id="IPR032854">
    <property type="entry name" value="ALKBH3"/>
</dbReference>
<dbReference type="SUPFAM" id="SSF51197">
    <property type="entry name" value="Clavaminate synthase-like"/>
    <property type="match status" value="1"/>
</dbReference>
<dbReference type="PROSITE" id="PS51471">
    <property type="entry name" value="FE2OG_OXY"/>
    <property type="match status" value="1"/>
</dbReference>
<dbReference type="EMBL" id="MK250092">
    <property type="protein sequence ID" value="QDY52432.1"/>
    <property type="molecule type" value="Genomic_DNA"/>
</dbReference>
<protein>
    <recommendedName>
        <fullName evidence="1">Fe2OG dioxygenase domain-containing protein</fullName>
    </recommendedName>
</protein>
<dbReference type="Gene3D" id="2.60.120.590">
    <property type="entry name" value="Alpha-ketoglutarate-dependent dioxygenase AlkB-like"/>
    <property type="match status" value="1"/>
</dbReference>
<sequence>MDNLNYKKSNIQCFYPIVNNEKTFICYYPNLLNKTDLSLLYEWLNSKKFKEGKCISGKEIPRLQLWYQENEKYFCKQWKHRYDRWESLKYDELLFSIQKKVNAKVNEIIDIYSPEIYKPKINSCLINKYRTGNDSIKPHRDTHDSFGEYPTIAGLSLGETRCISFRKIDFDIQNYNSLKEDKESNVDFDIELENNSLFIMAGASQKYFSHQIPKNKSLNTRYSFTFREFKY</sequence>
<evidence type="ECO:0000259" key="1">
    <source>
        <dbReference type="PROSITE" id="PS51471"/>
    </source>
</evidence>
<organism evidence="2">
    <name type="scientific">Mimiviridae sp. ChoanoV1</name>
    <dbReference type="NCBI Taxonomy" id="2596887"/>
    <lineage>
        <taxon>Viruses</taxon>
        <taxon>Varidnaviria</taxon>
        <taxon>Bamfordvirae</taxon>
        <taxon>Nucleocytoviricota</taxon>
        <taxon>Megaviricetes</taxon>
        <taxon>Imitervirales</taxon>
        <taxon>Schizomimiviridae</taxon>
    </lineage>
</organism>
<evidence type="ECO:0000313" key="2">
    <source>
        <dbReference type="EMBL" id="QDY52432.1"/>
    </source>
</evidence>
<feature type="domain" description="Fe2OG dioxygenase" evidence="1">
    <location>
        <begin position="120"/>
        <end position="230"/>
    </location>
</feature>
<dbReference type="PANTHER" id="PTHR31212">
    <property type="entry name" value="ALPHA-KETOGLUTARATE-DEPENDENT DIOXYGENASE ALKB HOMOLOG 3"/>
    <property type="match status" value="1"/>
</dbReference>
<dbReference type="InterPro" id="IPR027450">
    <property type="entry name" value="AlkB-like"/>
</dbReference>
<dbReference type="PANTHER" id="PTHR31212:SF4">
    <property type="entry name" value="ALPHA-KETOGLUTARATE-DEPENDENT DIOXYGENASE ALKB HOMOLOG 3"/>
    <property type="match status" value="1"/>
</dbReference>
<dbReference type="GO" id="GO:0006307">
    <property type="term" value="P:DNA alkylation repair"/>
    <property type="evidence" value="ECO:0007669"/>
    <property type="project" value="InterPro"/>
</dbReference>
<dbReference type="GO" id="GO:0051213">
    <property type="term" value="F:dioxygenase activity"/>
    <property type="evidence" value="ECO:0007669"/>
    <property type="project" value="InterPro"/>
</dbReference>
<name>A0A5B8IJ96_9VIRU</name>
<proteinExistence type="predicted"/>
<reference evidence="2" key="1">
    <citation type="submission" date="2018-11" db="EMBL/GenBank/DDBJ databases">
        <title>A distinct lineage of giant viruses engineers rhodopsin photosystems in predatory marine eukaryotes.</title>
        <authorList>
            <person name="Needham D.M."/>
            <person name="Yoshizawa S."/>
            <person name="Hosaka T."/>
            <person name="Poirier C."/>
            <person name="Choi C.-J."/>
            <person name="Hehenberger E."/>
            <person name="Irwin N.A.T."/>
            <person name="Wilken S."/>
            <person name="Yung C.-M."/>
            <person name="Bachy C."/>
            <person name="Kurihara R."/>
            <person name="Nakajima Y."/>
            <person name="Kojima K."/>
            <person name="Kimura-Someya T."/>
            <person name="Leonard G."/>
            <person name="Malmstrom R.R."/>
            <person name="Mende D."/>
            <person name="Olson D.K."/>
            <person name="Sudo Y."/>
            <person name="Sudek S."/>
            <person name="Richards T.A."/>
            <person name="DeLong E.F."/>
            <person name="Keeling P.J."/>
            <person name="Santoro A.E."/>
            <person name="Shirouzu M."/>
            <person name="Iwasaki W."/>
            <person name="Worden A.Z."/>
        </authorList>
    </citation>
    <scope>NUCLEOTIDE SEQUENCE</scope>
</reference>
<dbReference type="Pfam" id="PF13532">
    <property type="entry name" value="2OG-FeII_Oxy_2"/>
    <property type="match status" value="1"/>
</dbReference>